<dbReference type="EMBL" id="BMPI01000007">
    <property type="protein sequence ID" value="GGM16990.1"/>
    <property type="molecule type" value="Genomic_DNA"/>
</dbReference>
<evidence type="ECO:0000256" key="1">
    <source>
        <dbReference type="SAM" id="MobiDB-lite"/>
    </source>
</evidence>
<dbReference type="AlphaFoldDB" id="A0A917WNB1"/>
<dbReference type="Proteomes" id="UP000642070">
    <property type="component" value="Unassembled WGS sequence"/>
</dbReference>
<dbReference type="RefSeq" id="WP_190249258.1">
    <property type="nucleotide sequence ID" value="NZ_BMPI01000007.1"/>
</dbReference>
<keyword evidence="2" id="KW-0812">Transmembrane</keyword>
<keyword evidence="4" id="KW-1185">Reference proteome</keyword>
<keyword evidence="2" id="KW-1133">Transmembrane helix</keyword>
<proteinExistence type="predicted"/>
<feature type="region of interest" description="Disordered" evidence="1">
    <location>
        <begin position="99"/>
        <end position="119"/>
    </location>
</feature>
<evidence type="ECO:0000256" key="2">
    <source>
        <dbReference type="SAM" id="Phobius"/>
    </source>
</evidence>
<comment type="caution">
    <text evidence="3">The sequence shown here is derived from an EMBL/GenBank/DDBJ whole genome shotgun (WGS) entry which is preliminary data.</text>
</comment>
<feature type="transmembrane region" description="Helical" evidence="2">
    <location>
        <begin position="40"/>
        <end position="60"/>
    </location>
</feature>
<sequence>MARDRDEMVGLDELFDAGRATVRADPRPVRRPSRPFDSRWWIRRLFVAVALTTVGWGVLWVARYSISYPLVLLTIVAIQVLREVLQQVRADELPAEVTGKGLEPARAPQQQGDRPRLRDAVPPADGIRLAVGKWDDRLIWGERDAGRFAALVVPRVTDLVNGRLRQQHGITLSSAPEQAREIVGEELWQLLHYTPSRVPSPQDVASIVAKVEAL</sequence>
<reference evidence="3" key="1">
    <citation type="journal article" date="2014" name="Int. J. Syst. Evol. Microbiol.">
        <title>Complete genome sequence of Corynebacterium casei LMG S-19264T (=DSM 44701T), isolated from a smear-ripened cheese.</title>
        <authorList>
            <consortium name="US DOE Joint Genome Institute (JGI-PGF)"/>
            <person name="Walter F."/>
            <person name="Albersmeier A."/>
            <person name="Kalinowski J."/>
            <person name="Ruckert C."/>
        </authorList>
    </citation>
    <scope>NUCLEOTIDE SEQUENCE</scope>
    <source>
        <strain evidence="3">JCM 19831</strain>
    </source>
</reference>
<protein>
    <submittedName>
        <fullName evidence="3">Uncharacterized protein</fullName>
    </submittedName>
</protein>
<name>A0A917WNB1_9ACTN</name>
<accession>A0A917WNB1</accession>
<reference evidence="3" key="2">
    <citation type="submission" date="2020-09" db="EMBL/GenBank/DDBJ databases">
        <authorList>
            <person name="Sun Q."/>
            <person name="Ohkuma M."/>
        </authorList>
    </citation>
    <scope>NUCLEOTIDE SEQUENCE</scope>
    <source>
        <strain evidence="3">JCM 19831</strain>
    </source>
</reference>
<evidence type="ECO:0000313" key="4">
    <source>
        <dbReference type="Proteomes" id="UP000642070"/>
    </source>
</evidence>
<gene>
    <name evidence="3" type="ORF">GCM10007977_017770</name>
</gene>
<keyword evidence="2" id="KW-0472">Membrane</keyword>
<evidence type="ECO:0000313" key="3">
    <source>
        <dbReference type="EMBL" id="GGM16990.1"/>
    </source>
</evidence>
<organism evidence="3 4">
    <name type="scientific">Dactylosporangium sucinum</name>
    <dbReference type="NCBI Taxonomy" id="1424081"/>
    <lineage>
        <taxon>Bacteria</taxon>
        <taxon>Bacillati</taxon>
        <taxon>Actinomycetota</taxon>
        <taxon>Actinomycetes</taxon>
        <taxon>Micromonosporales</taxon>
        <taxon>Micromonosporaceae</taxon>
        <taxon>Dactylosporangium</taxon>
    </lineage>
</organism>